<name>K0AYC2_GOTA9</name>
<dbReference type="PANTHER" id="PTHR13369:SF3">
    <property type="entry name" value="METHYLTRANSFERASE DOMAIN-CONTAINING PROTEIN"/>
    <property type="match status" value="1"/>
</dbReference>
<evidence type="ECO:0000313" key="2">
    <source>
        <dbReference type="EMBL" id="AFS78249.1"/>
    </source>
</evidence>
<dbReference type="PATRIC" id="fig|1128398.3.peg.1254"/>
<feature type="domain" description="Methyltransferase" evidence="1">
    <location>
        <begin position="154"/>
        <end position="288"/>
    </location>
</feature>
<dbReference type="EMBL" id="CP003326">
    <property type="protein sequence ID" value="AFS78249.1"/>
    <property type="molecule type" value="Genomic_DNA"/>
</dbReference>
<reference evidence="2 3" key="1">
    <citation type="journal article" date="2012" name="PLoS ONE">
        <title>The purine-utilizing bacterium Clostridium acidurici 9a: a genome-guided metabolic reconsideration.</title>
        <authorList>
            <person name="Hartwich K."/>
            <person name="Poehlein A."/>
            <person name="Daniel R."/>
        </authorList>
    </citation>
    <scope>NUCLEOTIDE SEQUENCE [LARGE SCALE GENOMIC DNA]</scope>
    <source>
        <strain evidence="3">ATCC 7906 / DSM 604 / BCRC 14475 / CIP 104303 / KCTC 5404 / NCIMB 10678 / 9a</strain>
    </source>
</reference>
<dbReference type="HOGENOM" id="CLU_031012_1_0_9"/>
<dbReference type="Gene3D" id="3.40.50.150">
    <property type="entry name" value="Vaccinia Virus protein VP39"/>
    <property type="match status" value="1"/>
</dbReference>
<dbReference type="KEGG" id="cad:Curi_c12380"/>
<gene>
    <name evidence="2" type="ordered locus">Curi_c12380</name>
</gene>
<dbReference type="eggNOG" id="COG2519">
    <property type="taxonomic scope" value="Bacteria"/>
</dbReference>
<dbReference type="CDD" id="cd02440">
    <property type="entry name" value="AdoMet_MTases"/>
    <property type="match status" value="1"/>
</dbReference>
<dbReference type="GO" id="GO:0005737">
    <property type="term" value="C:cytoplasm"/>
    <property type="evidence" value="ECO:0007669"/>
    <property type="project" value="TreeGrafter"/>
</dbReference>
<dbReference type="InterPro" id="IPR029063">
    <property type="entry name" value="SAM-dependent_MTases_sf"/>
</dbReference>
<dbReference type="STRING" id="1128398.Curi_c12380"/>
<dbReference type="Pfam" id="PF13679">
    <property type="entry name" value="Methyltransf_32"/>
    <property type="match status" value="1"/>
</dbReference>
<sequence length="390" mass="45603">MEKLEQLMEKIIKEEELIYAVLSNLKNKNAIEFNKVNIKPVLIKNEKYIQLAYEYKDKVLHKNLTNDECIEELKNLFSNYFKQAMIFTIEADYQILLSKKGKVSILKKKPTKSSIDLNHDRKKEYIIEEGVPCDFLIKLGVMNQDGKVYSKKYDKFKQINKFLELVSDTVYKIEKKEAINIVDFGCGKSYLTFALYYYLRKLLKLNVNIIGLDLKQDVIKLCSNLAKELNYEGLHFINKDIRDFEGLDKVDMVVTLHACNTATDEALVKAVSWDADIILSVPCCQHELFNKIENSTMKPMLKHGIIKERLSSLITDSLRANTLEILGYNTQLLEFIDMEHTPKNIMIRAIKSKDIKKSDTSEYKEFKKFWNIENNYMEKRIKEILNKTII</sequence>
<keyword evidence="3" id="KW-1185">Reference proteome</keyword>
<organism evidence="2 3">
    <name type="scientific">Gottschalkia acidurici (strain ATCC 7906 / DSM 604 / BCRC 14475 / CIP 104303 / KCTC 5404 / NCIMB 10678 / 9a)</name>
    <name type="common">Clostridium acidurici</name>
    <dbReference type="NCBI Taxonomy" id="1128398"/>
    <lineage>
        <taxon>Bacteria</taxon>
        <taxon>Bacillati</taxon>
        <taxon>Bacillota</taxon>
        <taxon>Tissierellia</taxon>
        <taxon>Tissierellales</taxon>
        <taxon>Gottschalkiaceae</taxon>
        <taxon>Gottschalkia</taxon>
    </lineage>
</organism>
<dbReference type="InterPro" id="IPR025714">
    <property type="entry name" value="Methyltranfer_dom"/>
</dbReference>
<protein>
    <recommendedName>
        <fullName evidence="1">Methyltransferase domain-containing protein</fullName>
    </recommendedName>
</protein>
<evidence type="ECO:0000313" key="3">
    <source>
        <dbReference type="Proteomes" id="UP000006094"/>
    </source>
</evidence>
<dbReference type="SUPFAM" id="SSF53335">
    <property type="entry name" value="S-adenosyl-L-methionine-dependent methyltransferases"/>
    <property type="match status" value="1"/>
</dbReference>
<dbReference type="Proteomes" id="UP000006094">
    <property type="component" value="Chromosome"/>
</dbReference>
<dbReference type="AlphaFoldDB" id="K0AYC2"/>
<accession>K0AYC2</accession>
<dbReference type="PANTHER" id="PTHR13369">
    <property type="match status" value="1"/>
</dbReference>
<evidence type="ECO:0000259" key="1">
    <source>
        <dbReference type="Pfam" id="PF13679"/>
    </source>
</evidence>
<proteinExistence type="predicted"/>